<evidence type="ECO:0000313" key="1">
    <source>
        <dbReference type="EMBL" id="ETK91309.1"/>
    </source>
</evidence>
<protein>
    <submittedName>
        <fullName evidence="1">Uncharacterized protein</fullName>
    </submittedName>
</protein>
<dbReference type="EMBL" id="KI685356">
    <property type="protein sequence ID" value="ETK91309.1"/>
    <property type="molecule type" value="Genomic_DNA"/>
</dbReference>
<proteinExistence type="predicted"/>
<organism evidence="1">
    <name type="scientific">Phytophthora nicotianae</name>
    <name type="common">Potato buckeye rot agent</name>
    <name type="synonym">Phytophthora parasitica</name>
    <dbReference type="NCBI Taxonomy" id="4792"/>
    <lineage>
        <taxon>Eukaryota</taxon>
        <taxon>Sar</taxon>
        <taxon>Stramenopiles</taxon>
        <taxon>Oomycota</taxon>
        <taxon>Peronosporomycetes</taxon>
        <taxon>Peronosporales</taxon>
        <taxon>Peronosporaceae</taxon>
        <taxon>Phytophthora</taxon>
    </lineage>
</organism>
<dbReference type="AlphaFoldDB" id="W2H843"/>
<sequence length="120" mass="12362">MQCQNEGVHCCGKLARSDRQTKRQRHFNACTGRSGSTVPVSLAAADCCPDALLPRPGSGVSMSTRVAPLADSVANQLAVEAPGEGGGTRTVLSPAQAESAVTKMFTCVVSKIVTCSARSP</sequence>
<dbReference type="Proteomes" id="UP000053236">
    <property type="component" value="Unassembled WGS sequence"/>
</dbReference>
<reference evidence="1" key="1">
    <citation type="submission" date="2013-11" db="EMBL/GenBank/DDBJ databases">
        <title>The Genome Sequence of Phytophthora parasitica CJ02B3.</title>
        <authorList>
            <consortium name="The Broad Institute Genomics Platform"/>
            <person name="Russ C."/>
            <person name="Tyler B."/>
            <person name="Panabieres F."/>
            <person name="Shan W."/>
            <person name="Tripathy S."/>
            <person name="Grunwald N."/>
            <person name="Machado M."/>
            <person name="Johnson C.S."/>
            <person name="Arredondo F."/>
            <person name="Hong C."/>
            <person name="Coffey M."/>
            <person name="Young S.K."/>
            <person name="Zeng Q."/>
            <person name="Gargeya S."/>
            <person name="Fitzgerald M."/>
            <person name="Abouelleil A."/>
            <person name="Alvarado L."/>
            <person name="Chapman S.B."/>
            <person name="Gainer-Dewar J."/>
            <person name="Goldberg J."/>
            <person name="Griggs A."/>
            <person name="Gujja S."/>
            <person name="Hansen M."/>
            <person name="Howarth C."/>
            <person name="Imamovic A."/>
            <person name="Ireland A."/>
            <person name="Larimer J."/>
            <person name="McCowan C."/>
            <person name="Murphy C."/>
            <person name="Pearson M."/>
            <person name="Poon T.W."/>
            <person name="Priest M."/>
            <person name="Roberts A."/>
            <person name="Saif S."/>
            <person name="Shea T."/>
            <person name="Sykes S."/>
            <person name="Wortman J."/>
            <person name="Nusbaum C."/>
            <person name="Birren B."/>
        </authorList>
    </citation>
    <scope>NUCLEOTIDE SEQUENCE [LARGE SCALE GENOMIC DNA]</scope>
    <source>
        <strain evidence="1">CJ02B3</strain>
    </source>
</reference>
<gene>
    <name evidence="1" type="ORF">L915_05075</name>
</gene>
<accession>W2H843</accession>
<name>W2H843_PHYNI</name>